<protein>
    <submittedName>
        <fullName evidence="2">Uncharacterized protein</fullName>
    </submittedName>
</protein>
<name>A0A4P9VYJ5_9FUNG</name>
<feature type="region of interest" description="Disordered" evidence="1">
    <location>
        <begin position="132"/>
        <end position="198"/>
    </location>
</feature>
<reference evidence="3" key="1">
    <citation type="journal article" date="2018" name="Nat. Microbiol.">
        <title>Leveraging single-cell genomics to expand the fungal tree of life.</title>
        <authorList>
            <person name="Ahrendt S.R."/>
            <person name="Quandt C.A."/>
            <person name="Ciobanu D."/>
            <person name="Clum A."/>
            <person name="Salamov A."/>
            <person name="Andreopoulos B."/>
            <person name="Cheng J.F."/>
            <person name="Woyke T."/>
            <person name="Pelin A."/>
            <person name="Henrissat B."/>
            <person name="Reynolds N.K."/>
            <person name="Benny G.L."/>
            <person name="Smith M.E."/>
            <person name="James T.Y."/>
            <person name="Grigoriev I.V."/>
        </authorList>
    </citation>
    <scope>NUCLEOTIDE SEQUENCE [LARGE SCALE GENOMIC DNA]</scope>
</reference>
<evidence type="ECO:0000256" key="1">
    <source>
        <dbReference type="SAM" id="MobiDB-lite"/>
    </source>
</evidence>
<feature type="region of interest" description="Disordered" evidence="1">
    <location>
        <begin position="1"/>
        <end position="27"/>
    </location>
</feature>
<dbReference type="EMBL" id="KZ999658">
    <property type="protein sequence ID" value="RKO84859.1"/>
    <property type="molecule type" value="Genomic_DNA"/>
</dbReference>
<feature type="compositionally biased region" description="Basic and acidic residues" evidence="1">
    <location>
        <begin position="139"/>
        <end position="152"/>
    </location>
</feature>
<proteinExistence type="predicted"/>
<evidence type="ECO:0000313" key="2">
    <source>
        <dbReference type="EMBL" id="RKO84859.1"/>
    </source>
</evidence>
<organism evidence="2 3">
    <name type="scientific">Blyttiomyces helicus</name>
    <dbReference type="NCBI Taxonomy" id="388810"/>
    <lineage>
        <taxon>Eukaryota</taxon>
        <taxon>Fungi</taxon>
        <taxon>Fungi incertae sedis</taxon>
        <taxon>Chytridiomycota</taxon>
        <taxon>Chytridiomycota incertae sedis</taxon>
        <taxon>Chytridiomycetes</taxon>
        <taxon>Chytridiomycetes incertae sedis</taxon>
        <taxon>Blyttiomyces</taxon>
    </lineage>
</organism>
<keyword evidence="3" id="KW-1185">Reference proteome</keyword>
<dbReference type="Proteomes" id="UP000269721">
    <property type="component" value="Unassembled WGS sequence"/>
</dbReference>
<dbReference type="AlphaFoldDB" id="A0A4P9VYJ5"/>
<evidence type="ECO:0000313" key="3">
    <source>
        <dbReference type="Proteomes" id="UP000269721"/>
    </source>
</evidence>
<accession>A0A4P9VYJ5</accession>
<gene>
    <name evidence="2" type="ORF">BDK51DRAFT_32740</name>
</gene>
<sequence>MAILHAQDRTSTSYPHPPSSLIPSTSRPVVTAAVRTMSNLRMGLDGEGQGRGLEVGVWVVFKFWGLPNRTGDGAHLKNAGAMAPDPNGSCLASALPSLPTKFTMNFRRRRKKIRLRGKWERLVERGRGVKIAEMGGRPGGREEDEKNERGEGGGRQSCLKGARGERREEVEGLTPATACKRGTSAPRQTWERNKASTEAISSIQTCPLSC</sequence>